<dbReference type="RefSeq" id="WP_419468762.1">
    <property type="nucleotide sequence ID" value="NZ_AP025273.1"/>
</dbReference>
<comment type="caution">
    <text evidence="1">The sequence shown here is derived from an EMBL/GenBank/DDBJ whole genome shotgun (WGS) entry which is preliminary data.</text>
</comment>
<dbReference type="GO" id="GO:0032259">
    <property type="term" value="P:methylation"/>
    <property type="evidence" value="ECO:0007669"/>
    <property type="project" value="UniProtKB-KW"/>
</dbReference>
<dbReference type="AlphaFoldDB" id="A0A5C7WAI9"/>
<evidence type="ECO:0000313" key="1">
    <source>
        <dbReference type="EMBL" id="TXI34103.1"/>
    </source>
</evidence>
<evidence type="ECO:0000313" key="2">
    <source>
        <dbReference type="Proteomes" id="UP000321110"/>
    </source>
</evidence>
<dbReference type="PANTHER" id="PTHR43861">
    <property type="entry name" value="TRANS-ACONITATE 2-METHYLTRANSFERASE-RELATED"/>
    <property type="match status" value="1"/>
</dbReference>
<organism evidence="1 2">
    <name type="scientific">Aquipseudomonas alcaligenes</name>
    <name type="common">Pseudomonas alcaligenes</name>
    <dbReference type="NCBI Taxonomy" id="43263"/>
    <lineage>
        <taxon>Bacteria</taxon>
        <taxon>Pseudomonadati</taxon>
        <taxon>Pseudomonadota</taxon>
        <taxon>Gammaproteobacteria</taxon>
        <taxon>Pseudomonadales</taxon>
        <taxon>Pseudomonadaceae</taxon>
        <taxon>Aquipseudomonas</taxon>
    </lineage>
</organism>
<protein>
    <submittedName>
        <fullName evidence="1">SAM-dependent methyltransferase</fullName>
    </submittedName>
</protein>
<reference evidence="1 2" key="1">
    <citation type="submission" date="2018-09" db="EMBL/GenBank/DDBJ databases">
        <title>Metagenome Assembled Genomes from an Advanced Water Purification Facility.</title>
        <authorList>
            <person name="Stamps B.W."/>
            <person name="Spear J.R."/>
        </authorList>
    </citation>
    <scope>NUCLEOTIDE SEQUENCE [LARGE SCALE GENOMIC DNA]</scope>
    <source>
        <strain evidence="1">Bin_52_1</strain>
    </source>
</reference>
<name>A0A5C7WAI9_AQUAC</name>
<dbReference type="Proteomes" id="UP000321110">
    <property type="component" value="Unassembled WGS sequence"/>
</dbReference>
<proteinExistence type="predicted"/>
<keyword evidence="1" id="KW-0489">Methyltransferase</keyword>
<sequence>MLGVVRKLFGRSGVVVMKNSAVDSAEIEAPAGDFALVDACLSGWFNTETGELLRGFPIRPEDTVLDVGCGEGPFTHFCAKMKAEVIFADINPERVSAVERLLKDSPARALHPLVTDGNPLPLPDAHVDKLIAMEVLEHVDVPADFMKELVRVGKPGALYLITVPDAASEGVQKQLAPAAHFMKPNHINVFSRSDFERLVVDAGLVIEQRAYYGFYWAVWWAFFWICKRDLAAPDHPLLNNWARTWAALLKEPGGAQVKQALDHVMPKSQAIIARKPFEL</sequence>
<dbReference type="Gene3D" id="3.40.50.150">
    <property type="entry name" value="Vaccinia Virus protein VP39"/>
    <property type="match status" value="1"/>
</dbReference>
<keyword evidence="1" id="KW-0808">Transferase</keyword>
<dbReference type="CDD" id="cd02440">
    <property type="entry name" value="AdoMet_MTases"/>
    <property type="match status" value="1"/>
</dbReference>
<dbReference type="EMBL" id="SSFO01000080">
    <property type="protein sequence ID" value="TXI34103.1"/>
    <property type="molecule type" value="Genomic_DNA"/>
</dbReference>
<dbReference type="SUPFAM" id="SSF53335">
    <property type="entry name" value="S-adenosyl-L-methionine-dependent methyltransferases"/>
    <property type="match status" value="1"/>
</dbReference>
<dbReference type="Pfam" id="PF13489">
    <property type="entry name" value="Methyltransf_23"/>
    <property type="match status" value="1"/>
</dbReference>
<dbReference type="InterPro" id="IPR029063">
    <property type="entry name" value="SAM-dependent_MTases_sf"/>
</dbReference>
<accession>A0A5C7WAI9</accession>
<dbReference type="GO" id="GO:0008168">
    <property type="term" value="F:methyltransferase activity"/>
    <property type="evidence" value="ECO:0007669"/>
    <property type="project" value="UniProtKB-KW"/>
</dbReference>
<gene>
    <name evidence="1" type="ORF">E6Q69_04805</name>
</gene>